<reference evidence="5 6" key="1">
    <citation type="submission" date="2023-02" db="EMBL/GenBank/DDBJ databases">
        <title>LHISI_Scaffold_Assembly.</title>
        <authorList>
            <person name="Stuart O.P."/>
            <person name="Cleave R."/>
            <person name="Magrath M.J.L."/>
            <person name="Mikheyev A.S."/>
        </authorList>
    </citation>
    <scope>NUCLEOTIDE SEQUENCE [LARGE SCALE GENOMIC DNA]</scope>
    <source>
        <strain evidence="5">Daus_M_001</strain>
        <tissue evidence="5">Leg muscle</tissue>
    </source>
</reference>
<dbReference type="InterPro" id="IPR046349">
    <property type="entry name" value="C1-like_sf"/>
</dbReference>
<keyword evidence="1" id="KW-0479">Metal-binding</keyword>
<keyword evidence="6" id="KW-1185">Reference proteome</keyword>
<organism evidence="5 6">
    <name type="scientific">Dryococelus australis</name>
    <dbReference type="NCBI Taxonomy" id="614101"/>
    <lineage>
        <taxon>Eukaryota</taxon>
        <taxon>Metazoa</taxon>
        <taxon>Ecdysozoa</taxon>
        <taxon>Arthropoda</taxon>
        <taxon>Hexapoda</taxon>
        <taxon>Insecta</taxon>
        <taxon>Pterygota</taxon>
        <taxon>Neoptera</taxon>
        <taxon>Polyneoptera</taxon>
        <taxon>Phasmatodea</taxon>
        <taxon>Verophasmatodea</taxon>
        <taxon>Anareolatae</taxon>
        <taxon>Phasmatidae</taxon>
        <taxon>Eurycanthinae</taxon>
        <taxon>Dryococelus</taxon>
    </lineage>
</organism>
<keyword evidence="2" id="KW-0862">Zinc</keyword>
<evidence type="ECO:0000259" key="4">
    <source>
        <dbReference type="PROSITE" id="PS50081"/>
    </source>
</evidence>
<evidence type="ECO:0000313" key="6">
    <source>
        <dbReference type="Proteomes" id="UP001159363"/>
    </source>
</evidence>
<evidence type="ECO:0000313" key="5">
    <source>
        <dbReference type="EMBL" id="KAJ8888724.1"/>
    </source>
</evidence>
<protein>
    <recommendedName>
        <fullName evidence="4">Phorbol-ester/DAG-type domain-containing protein</fullName>
    </recommendedName>
</protein>
<evidence type="ECO:0000256" key="1">
    <source>
        <dbReference type="ARBA" id="ARBA00022723"/>
    </source>
</evidence>
<proteinExistence type="predicted"/>
<dbReference type="Gene3D" id="3.30.60.20">
    <property type="match status" value="1"/>
</dbReference>
<dbReference type="PROSITE" id="PS50081">
    <property type="entry name" value="ZF_DAG_PE_2"/>
    <property type="match status" value="1"/>
</dbReference>
<accession>A0ABQ9HWG3</accession>
<sequence>MLCHAAAAVSGLYLHLMLPPYKALCFETFDRVGFFADVVGICWCCRGTACQVCLKPLARRLGKQGYECRDCQLKCHKHCHIKVDTTCPSSTIQSIELYQSCEVMSHSATRWAALSSNVLFHRGTASPDALTAMTVAVMQSKDMHYPGAESHCTCRPEPGEGQVRGIDPKRERERELLPRKQKNRHHTHQPAEEMVSPTCRIGNVRIEEALHQSSNPVYNHGA</sequence>
<dbReference type="Proteomes" id="UP001159363">
    <property type="component" value="Chromosome 3"/>
</dbReference>
<dbReference type="InterPro" id="IPR002219">
    <property type="entry name" value="PKC_DAG/PE"/>
</dbReference>
<dbReference type="SUPFAM" id="SSF57889">
    <property type="entry name" value="Cysteine-rich domain"/>
    <property type="match status" value="1"/>
</dbReference>
<evidence type="ECO:0000256" key="2">
    <source>
        <dbReference type="ARBA" id="ARBA00022833"/>
    </source>
</evidence>
<dbReference type="EMBL" id="JARBHB010000003">
    <property type="protein sequence ID" value="KAJ8888724.1"/>
    <property type="molecule type" value="Genomic_DNA"/>
</dbReference>
<dbReference type="SMART" id="SM00109">
    <property type="entry name" value="C1"/>
    <property type="match status" value="1"/>
</dbReference>
<feature type="domain" description="Phorbol-ester/DAG-type" evidence="4">
    <location>
        <begin position="26"/>
        <end position="87"/>
    </location>
</feature>
<name>A0ABQ9HWG3_9NEOP</name>
<comment type="caution">
    <text evidence="5">The sequence shown here is derived from an EMBL/GenBank/DDBJ whole genome shotgun (WGS) entry which is preliminary data.</text>
</comment>
<evidence type="ECO:0000256" key="3">
    <source>
        <dbReference type="SAM" id="MobiDB-lite"/>
    </source>
</evidence>
<gene>
    <name evidence="5" type="ORF">PR048_008216</name>
</gene>
<feature type="region of interest" description="Disordered" evidence="3">
    <location>
        <begin position="149"/>
        <end position="171"/>
    </location>
</feature>
<dbReference type="Pfam" id="PF00130">
    <property type="entry name" value="C1_1"/>
    <property type="match status" value="1"/>
</dbReference>